<organism evidence="1 2">
    <name type="scientific">Amylocarpus encephaloides</name>
    <dbReference type="NCBI Taxonomy" id="45428"/>
    <lineage>
        <taxon>Eukaryota</taxon>
        <taxon>Fungi</taxon>
        <taxon>Dikarya</taxon>
        <taxon>Ascomycota</taxon>
        <taxon>Pezizomycotina</taxon>
        <taxon>Leotiomycetes</taxon>
        <taxon>Helotiales</taxon>
        <taxon>Helotiales incertae sedis</taxon>
        <taxon>Amylocarpus</taxon>
    </lineage>
</organism>
<reference evidence="1" key="1">
    <citation type="journal article" date="2021" name="IMA Fungus">
        <title>Genomic characterization of three marine fungi, including Emericellopsis atlantica sp. nov. with signatures of a generalist lifestyle and marine biomass degradation.</title>
        <authorList>
            <person name="Hagestad O.C."/>
            <person name="Hou L."/>
            <person name="Andersen J.H."/>
            <person name="Hansen E.H."/>
            <person name="Altermark B."/>
            <person name="Li C."/>
            <person name="Kuhnert E."/>
            <person name="Cox R.J."/>
            <person name="Crous P.W."/>
            <person name="Spatafora J.W."/>
            <person name="Lail K."/>
            <person name="Amirebrahimi M."/>
            <person name="Lipzen A."/>
            <person name="Pangilinan J."/>
            <person name="Andreopoulos W."/>
            <person name="Hayes R.D."/>
            <person name="Ng V."/>
            <person name="Grigoriev I.V."/>
            <person name="Jackson S.A."/>
            <person name="Sutton T.D.S."/>
            <person name="Dobson A.D.W."/>
            <person name="Rama T."/>
        </authorList>
    </citation>
    <scope>NUCLEOTIDE SEQUENCE</scope>
    <source>
        <strain evidence="1">TRa018bII</strain>
    </source>
</reference>
<comment type="caution">
    <text evidence="1">The sequence shown here is derived from an EMBL/GenBank/DDBJ whole genome shotgun (WGS) entry which is preliminary data.</text>
</comment>
<dbReference type="EMBL" id="MU251539">
    <property type="protein sequence ID" value="KAG9232616.1"/>
    <property type="molecule type" value="Genomic_DNA"/>
</dbReference>
<dbReference type="AlphaFoldDB" id="A0A9P7YFU2"/>
<protein>
    <submittedName>
        <fullName evidence="1">Uncharacterized protein</fullName>
    </submittedName>
</protein>
<proteinExistence type="predicted"/>
<gene>
    <name evidence="1" type="ORF">BJ875DRAFT_466270</name>
</gene>
<keyword evidence="2" id="KW-1185">Reference proteome</keyword>
<name>A0A9P7YFU2_9HELO</name>
<evidence type="ECO:0000313" key="2">
    <source>
        <dbReference type="Proteomes" id="UP000824998"/>
    </source>
</evidence>
<dbReference type="OrthoDB" id="3211860at2759"/>
<accession>A0A9P7YFU2</accession>
<dbReference type="Proteomes" id="UP000824998">
    <property type="component" value="Unassembled WGS sequence"/>
</dbReference>
<evidence type="ECO:0000313" key="1">
    <source>
        <dbReference type="EMBL" id="KAG9232616.1"/>
    </source>
</evidence>
<sequence length="282" mass="32422">MSCRRSDRTRLVGCRIGDVALRGCSRGCCHYRDEDISENTRVHFMNRIFSRVPPNHNLPGRTGLYFRQCQSSYRPKFICPARGCRRSIKPFYDPSKLEYEISEYQDWSVRPVDTPELIEAKKNEGIMQGYQNRNSDETREFRALQKRYYDDPSALSVEEIETVKSNDPHSWWIRLTTTPRGWADESSNGPARSLRCPSCGDDTVPVGSNFRIPSKADIRSWREVENMIADGKDMVASFSSCATVQQQKEMVDEAARLRRQEHGADEWAAEKQRRIAAVAVAK</sequence>